<comment type="caution">
    <text evidence="1">The sequence shown here is derived from an EMBL/GenBank/DDBJ whole genome shotgun (WGS) entry which is preliminary data.</text>
</comment>
<name>A0ABD0K694_9CAEN</name>
<reference evidence="1 2" key="1">
    <citation type="journal article" date="2023" name="Sci. Data">
        <title>Genome assembly of the Korean intertidal mud-creeper Batillaria attramentaria.</title>
        <authorList>
            <person name="Patra A.K."/>
            <person name="Ho P.T."/>
            <person name="Jun S."/>
            <person name="Lee S.J."/>
            <person name="Kim Y."/>
            <person name="Won Y.J."/>
        </authorList>
    </citation>
    <scope>NUCLEOTIDE SEQUENCE [LARGE SCALE GENOMIC DNA]</scope>
    <source>
        <strain evidence="1">Wonlab-2016</strain>
    </source>
</reference>
<gene>
    <name evidence="1" type="ORF">BaRGS_00026469</name>
</gene>
<keyword evidence="2" id="KW-1185">Reference proteome</keyword>
<protein>
    <submittedName>
        <fullName evidence="1">Uncharacterized protein</fullName>
    </submittedName>
</protein>
<accession>A0ABD0K694</accession>
<sequence length="116" mass="13881">MLKVFQRASPQYRSFSKRLGCSFNFSFHPTPFDNTFFFLPWWTFFNLEFSLRFLSGWKCNAIVCPDNACRLNRWTVFLFILRSVWNLIVEAWVLPGRWLTFEGRADVSYTDLRISS</sequence>
<dbReference type="Proteomes" id="UP001519460">
    <property type="component" value="Unassembled WGS sequence"/>
</dbReference>
<proteinExistence type="predicted"/>
<dbReference type="AlphaFoldDB" id="A0ABD0K694"/>
<dbReference type="EMBL" id="JACVVK020000247">
    <property type="protein sequence ID" value="KAK7482341.1"/>
    <property type="molecule type" value="Genomic_DNA"/>
</dbReference>
<evidence type="ECO:0000313" key="1">
    <source>
        <dbReference type="EMBL" id="KAK7482341.1"/>
    </source>
</evidence>
<organism evidence="1 2">
    <name type="scientific">Batillaria attramentaria</name>
    <dbReference type="NCBI Taxonomy" id="370345"/>
    <lineage>
        <taxon>Eukaryota</taxon>
        <taxon>Metazoa</taxon>
        <taxon>Spiralia</taxon>
        <taxon>Lophotrochozoa</taxon>
        <taxon>Mollusca</taxon>
        <taxon>Gastropoda</taxon>
        <taxon>Caenogastropoda</taxon>
        <taxon>Sorbeoconcha</taxon>
        <taxon>Cerithioidea</taxon>
        <taxon>Batillariidae</taxon>
        <taxon>Batillaria</taxon>
    </lineage>
</organism>
<evidence type="ECO:0000313" key="2">
    <source>
        <dbReference type="Proteomes" id="UP001519460"/>
    </source>
</evidence>